<dbReference type="PANTHER" id="PTHR36505">
    <property type="entry name" value="BLR1072 PROTEIN"/>
    <property type="match status" value="1"/>
</dbReference>
<dbReference type="AlphaFoldDB" id="A0A1I5Q116"/>
<evidence type="ECO:0000313" key="4">
    <source>
        <dbReference type="Proteomes" id="UP000199356"/>
    </source>
</evidence>
<dbReference type="Gene3D" id="2.30.30.240">
    <property type="entry name" value="PRC-barrel domain"/>
    <property type="match status" value="2"/>
</dbReference>
<accession>A0A1I5Q116</accession>
<dbReference type="OrthoDB" id="7876889at2"/>
<feature type="domain" description="PRC-barrel" evidence="2">
    <location>
        <begin position="96"/>
        <end position="142"/>
    </location>
</feature>
<name>A0A1I5Q116_9RHOB</name>
<feature type="region of interest" description="Disordered" evidence="1">
    <location>
        <begin position="169"/>
        <end position="235"/>
    </location>
</feature>
<evidence type="ECO:0000256" key="1">
    <source>
        <dbReference type="SAM" id="MobiDB-lite"/>
    </source>
</evidence>
<keyword evidence="4" id="KW-1185">Reference proteome</keyword>
<dbReference type="InterPro" id="IPR027275">
    <property type="entry name" value="PRC-brl_dom"/>
</dbReference>
<feature type="domain" description="PRC-barrel" evidence="2">
    <location>
        <begin position="247"/>
        <end position="319"/>
    </location>
</feature>
<dbReference type="Pfam" id="PF05239">
    <property type="entry name" value="PRC"/>
    <property type="match status" value="2"/>
</dbReference>
<dbReference type="PANTHER" id="PTHR36505:SF1">
    <property type="entry name" value="BLR1072 PROTEIN"/>
    <property type="match status" value="1"/>
</dbReference>
<dbReference type="EMBL" id="FOXA01000006">
    <property type="protein sequence ID" value="SFP39953.1"/>
    <property type="molecule type" value="Genomic_DNA"/>
</dbReference>
<organism evidence="3 4">
    <name type="scientific">Tranquillimonas alkanivorans</name>
    <dbReference type="NCBI Taxonomy" id="441119"/>
    <lineage>
        <taxon>Bacteria</taxon>
        <taxon>Pseudomonadati</taxon>
        <taxon>Pseudomonadota</taxon>
        <taxon>Alphaproteobacteria</taxon>
        <taxon>Rhodobacterales</taxon>
        <taxon>Roseobacteraceae</taxon>
        <taxon>Tranquillimonas</taxon>
    </lineage>
</organism>
<dbReference type="InterPro" id="IPR011033">
    <property type="entry name" value="PRC_barrel-like_sf"/>
</dbReference>
<protein>
    <submittedName>
        <fullName evidence="3">PRC-barrel domain-containing protein</fullName>
    </submittedName>
</protein>
<gene>
    <name evidence="3" type="ORF">SAMN04488047_10620</name>
</gene>
<reference evidence="3 4" key="1">
    <citation type="submission" date="2016-10" db="EMBL/GenBank/DDBJ databases">
        <authorList>
            <person name="de Groot N.N."/>
        </authorList>
    </citation>
    <scope>NUCLEOTIDE SEQUENCE [LARGE SCALE GENOMIC DNA]</scope>
    <source>
        <strain evidence="3 4">DSM 19547</strain>
    </source>
</reference>
<dbReference type="STRING" id="441119.SAMN04488047_10620"/>
<dbReference type="SUPFAM" id="SSF50346">
    <property type="entry name" value="PRC-barrel domain"/>
    <property type="match status" value="2"/>
</dbReference>
<evidence type="ECO:0000313" key="3">
    <source>
        <dbReference type="EMBL" id="SFP39953.1"/>
    </source>
</evidence>
<dbReference type="Proteomes" id="UP000199356">
    <property type="component" value="Unassembled WGS sequence"/>
</dbReference>
<evidence type="ECO:0000259" key="2">
    <source>
        <dbReference type="Pfam" id="PF05239"/>
    </source>
</evidence>
<sequence length="333" mass="35191">MSAATPTAGAPRGLATIPTSFQERTQGMKYLTIAAAATLVLSFPALAQDERSGPFLDLRPDGQPVLFASEMIGTMLFAVPPRLEPGEARSSEAELERVGEVSDVMLSPDGEVRALIVSVGGVLGLGDRDIAVALRDVTVRRDRDSPEELQLVIAASADEVDAAPAFERPAQDAAANGGPPGTREAEPAEDMAATRERAEKSAGAVDLPDESPSTEAGEPMAGQAPSGPGAPPAVEREGYRTVDLSAITVTDLDGATVFDPQDEEVGQIERLLMDDQGRIDEVLIDVGDVLGLEEKRVAVALDALTILQSDDEERVRIYMNAGLEELERLPARQ</sequence>
<proteinExistence type="predicted"/>